<dbReference type="EMBL" id="JBBMRA010000001">
    <property type="protein sequence ID" value="MEM5535084.1"/>
    <property type="molecule type" value="Genomic_DNA"/>
</dbReference>
<dbReference type="PROSITE" id="PS51782">
    <property type="entry name" value="LYSM"/>
    <property type="match status" value="1"/>
</dbReference>
<comment type="caution">
    <text evidence="4">The sequence shown here is derived from an EMBL/GenBank/DDBJ whole genome shotgun (WGS) entry which is preliminary data.</text>
</comment>
<dbReference type="InterPro" id="IPR018392">
    <property type="entry name" value="LysM"/>
</dbReference>
<dbReference type="Pfam" id="PF01476">
    <property type="entry name" value="LysM"/>
    <property type="match status" value="1"/>
</dbReference>
<proteinExistence type="predicted"/>
<dbReference type="Gene3D" id="2.60.40.10">
    <property type="entry name" value="Immunoglobulins"/>
    <property type="match status" value="2"/>
</dbReference>
<protein>
    <submittedName>
        <fullName evidence="4">FecR domain-containing protein</fullName>
    </submittedName>
</protein>
<feature type="domain" description="LysM" evidence="3">
    <location>
        <begin position="32"/>
        <end position="79"/>
    </location>
</feature>
<dbReference type="InterPro" id="IPR006860">
    <property type="entry name" value="FecR"/>
</dbReference>
<dbReference type="CDD" id="cd00118">
    <property type="entry name" value="LysM"/>
    <property type="match status" value="1"/>
</dbReference>
<dbReference type="InterPro" id="IPR003961">
    <property type="entry name" value="FN3_dom"/>
</dbReference>
<dbReference type="InterPro" id="IPR013783">
    <property type="entry name" value="Ig-like_fold"/>
</dbReference>
<accession>A0ABU9TPB8</accession>
<evidence type="ECO:0000313" key="5">
    <source>
        <dbReference type="Proteomes" id="UP001449225"/>
    </source>
</evidence>
<dbReference type="PANTHER" id="PTHR38731">
    <property type="entry name" value="LIPL45-RELATED LIPOPROTEIN-RELATED"/>
    <property type="match status" value="1"/>
</dbReference>
<reference evidence="4 5" key="1">
    <citation type="submission" date="2024-03" db="EMBL/GenBank/DDBJ databases">
        <title>Community enrichment and isolation of bacterial strains for fucoidan degradation.</title>
        <authorList>
            <person name="Sichert A."/>
        </authorList>
    </citation>
    <scope>NUCLEOTIDE SEQUENCE [LARGE SCALE GENOMIC DNA]</scope>
    <source>
        <strain evidence="4 5">AS76</strain>
    </source>
</reference>
<name>A0ABU9TPB8_9GAMM</name>
<feature type="chain" id="PRO_5047300157" evidence="1">
    <location>
        <begin position="30"/>
        <end position="549"/>
    </location>
</feature>
<gene>
    <name evidence="4" type="ORF">WNY58_01645</name>
</gene>
<evidence type="ECO:0000313" key="4">
    <source>
        <dbReference type="EMBL" id="MEM5535084.1"/>
    </source>
</evidence>
<dbReference type="SUPFAM" id="SSF49265">
    <property type="entry name" value="Fibronectin type III"/>
    <property type="match status" value="1"/>
</dbReference>
<feature type="domain" description="Fibronectin type-III" evidence="2">
    <location>
        <begin position="351"/>
        <end position="444"/>
    </location>
</feature>
<organism evidence="4 5">
    <name type="scientific">Neptuniibacter pectenicola</name>
    <dbReference type="NCBI Taxonomy" id="1806669"/>
    <lineage>
        <taxon>Bacteria</taxon>
        <taxon>Pseudomonadati</taxon>
        <taxon>Pseudomonadota</taxon>
        <taxon>Gammaproteobacteria</taxon>
        <taxon>Oceanospirillales</taxon>
        <taxon>Oceanospirillaceae</taxon>
        <taxon>Neptuniibacter</taxon>
    </lineage>
</organism>
<keyword evidence="5" id="KW-1185">Reference proteome</keyword>
<dbReference type="Proteomes" id="UP001449225">
    <property type="component" value="Unassembled WGS sequence"/>
</dbReference>
<evidence type="ECO:0000259" key="3">
    <source>
        <dbReference type="PROSITE" id="PS51782"/>
    </source>
</evidence>
<dbReference type="Pfam" id="PF04773">
    <property type="entry name" value="FecR"/>
    <property type="match status" value="1"/>
</dbReference>
<dbReference type="InterPro" id="IPR036779">
    <property type="entry name" value="LysM_dom_sf"/>
</dbReference>
<feature type="signal peptide" evidence="1">
    <location>
        <begin position="1"/>
        <end position="29"/>
    </location>
</feature>
<evidence type="ECO:0000256" key="1">
    <source>
        <dbReference type="SAM" id="SignalP"/>
    </source>
</evidence>
<feature type="domain" description="Fibronectin type-III" evidence="2">
    <location>
        <begin position="445"/>
        <end position="532"/>
    </location>
</feature>
<evidence type="ECO:0000259" key="2">
    <source>
        <dbReference type="PROSITE" id="PS50853"/>
    </source>
</evidence>
<dbReference type="Gene3D" id="3.10.350.10">
    <property type="entry name" value="LysM domain"/>
    <property type="match status" value="1"/>
</dbReference>
<dbReference type="PROSITE" id="PS50853">
    <property type="entry name" value="FN3"/>
    <property type="match status" value="2"/>
</dbReference>
<dbReference type="RefSeq" id="WP_342853503.1">
    <property type="nucleotide sequence ID" value="NZ_JBBMRA010000001.1"/>
</dbReference>
<dbReference type="PIRSF" id="PIRSF029644">
    <property type="entry name" value="UCP029644"/>
    <property type="match status" value="1"/>
</dbReference>
<keyword evidence="1" id="KW-0732">Signal</keyword>
<dbReference type="SMART" id="SM00257">
    <property type="entry name" value="LysM"/>
    <property type="match status" value="1"/>
</dbReference>
<sequence length="549" mass="60587">MDAKTVSFYKKITFLCLFTLLGHVPSAVAQEWIYSVVKGDTLSEFSEKHLYKTSYWKQLQKINNIADPKRIPENTKLRIPIQWIKSQPASAEVINVEGDVIAHAKDSQSPQKVSTGQQLNLGDHLETYSQSSVLIRFADGSEILVLQNSKIDFNHMTQYGETGMVDSRIRLLSGDIESHAKTQKGNAARFEIHTPAAISAVRGTHFRTSYTAQDTQAHVEVLEGGVAVKGAKTTRLVRAGYGTQVVKNKAPLTPKKLLPAPELLAYPTPIETIGSQIRWKNTAGATSYRFMIAGSSAFGTVLWDSDSARNAISLPDLPDDTYSIQLRAVDKYGIEGLVREQTITLNAHPQPPFPVAPNNDATIRGDAPVLEWTQSSEAVSYRLQVASDTQFTNIVVDRSALSNHRYTATELTPTHTYYWRVASISNSGEQGPFGTSRNVNVKPVPATPVTSLEQNEREIKLSWAVGLPDESYQIQIASDSAFTSIITDTTATEPEITLERPEGYRYVRVRSLAEDGFAGAWGATQELTPPPNENWPYIFGTFVATILLL</sequence>
<dbReference type="InterPro" id="IPR036116">
    <property type="entry name" value="FN3_sf"/>
</dbReference>
<dbReference type="InterPro" id="IPR016930">
    <property type="entry name" value="UCP029644"/>
</dbReference>
<dbReference type="Gene3D" id="2.60.120.1440">
    <property type="match status" value="1"/>
</dbReference>